<evidence type="ECO:0000313" key="2">
    <source>
        <dbReference type="Proteomes" id="UP000193669"/>
    </source>
</evidence>
<gene>
    <name evidence="1" type="ORF">B7721_07940</name>
</gene>
<protein>
    <submittedName>
        <fullName evidence="1">Uncharacterized protein</fullName>
    </submittedName>
</protein>
<dbReference type="AlphaFoldDB" id="A0A1X1H616"/>
<evidence type="ECO:0000313" key="1">
    <source>
        <dbReference type="EMBL" id="ORO54472.1"/>
    </source>
</evidence>
<dbReference type="EMBL" id="NCUK01000013">
    <property type="protein sequence ID" value="ORO54472.1"/>
    <property type="molecule type" value="Genomic_DNA"/>
</dbReference>
<name>A0A1X1H616_STROR</name>
<dbReference type="Proteomes" id="UP000193669">
    <property type="component" value="Unassembled WGS sequence"/>
</dbReference>
<dbReference type="RefSeq" id="WP_000875589.1">
    <property type="nucleotide sequence ID" value="NZ_NCUK01000013.1"/>
</dbReference>
<dbReference type="Pfam" id="PF19775">
    <property type="entry name" value="DUF6261"/>
    <property type="match status" value="1"/>
</dbReference>
<reference evidence="1 2" key="1">
    <citation type="journal article" date="2016" name="Eur. J. Clin. Microbiol. Infect. Dis.">
        <title>Whole genome sequencing as a tool for phylogenetic analysis of clinical strains of Mitis group streptococci.</title>
        <authorList>
            <person name="Rasmussen L.H."/>
            <person name="Dargis R."/>
            <person name="Hojholt K."/>
            <person name="Christensen J.J."/>
            <person name="Skovgaard O."/>
            <person name="Justesen U.S."/>
            <person name="Rosenvinge F.S."/>
            <person name="Moser C."/>
            <person name="Lukjancenko O."/>
            <person name="Rasmussen S."/>
            <person name="Nielsen X.C."/>
        </authorList>
    </citation>
    <scope>NUCLEOTIDE SEQUENCE [LARGE SCALE GENOMIC DNA]</scope>
    <source>
        <strain evidence="1 2">RH_57980_07</strain>
    </source>
</reference>
<proteinExistence type="predicted"/>
<sequence>MKYKITNLDITRLEGQSFFQLLSDSLAAVDSFAKANKTELVYISKTSVMEPLLEQFQSCLHNIRAGKFTENMEKTDRERDDALVTLLSFIKAFSRVKVPAIQTAYEQLNPLFKQYKGIMTTSYEKETESINHLLKQLAQSDYQSSIQVLNLTEHVQNLKAAQAKFEKVYKERLAEQAGKTPSQAKALRVELTELYEFLVDFTAINAYAYPDKAYFASLRDHLNAIRSRYKKLKPAKKAKEEATEAN</sequence>
<comment type="caution">
    <text evidence="1">The sequence shown here is derived from an EMBL/GenBank/DDBJ whole genome shotgun (WGS) entry which is preliminary data.</text>
</comment>
<accession>A0A1X1H616</accession>
<dbReference type="InterPro" id="IPR046228">
    <property type="entry name" value="DUF6261"/>
</dbReference>
<organism evidence="1 2">
    <name type="scientific">Streptococcus oralis subsp. oralis</name>
    <dbReference type="NCBI Taxonomy" id="1891914"/>
    <lineage>
        <taxon>Bacteria</taxon>
        <taxon>Bacillati</taxon>
        <taxon>Bacillota</taxon>
        <taxon>Bacilli</taxon>
        <taxon>Lactobacillales</taxon>
        <taxon>Streptococcaceae</taxon>
        <taxon>Streptococcus</taxon>
    </lineage>
</organism>